<name>A0A9D2AEB5_9FIRM</name>
<dbReference type="EMBL" id="DXFW01000020">
    <property type="protein sequence ID" value="HIX05727.1"/>
    <property type="molecule type" value="Genomic_DNA"/>
</dbReference>
<sequence>MQDRYVGDIGDYGKLGLLRSLAAAGLRIGVNWYRTPDENHNEDGKFIQYLRTSGEGSYRAHDPLLWDELAEIVNSGRRQVESLEAPSILDAAFFHDILDFSQVSYRERENVRADWHQRALERLRDCGIVFADPDNGLIVSSALRGKRGNKYVLPEELFAYYQQGTSVIYYQHKARRQNSFYTDQHDKLLQDERIKGAEGLGLQFTRTSLRYYWFLLHPEHAQTVRRCVDSMLAGSWSDCFQLC</sequence>
<gene>
    <name evidence="1" type="ORF">H9865_06465</name>
</gene>
<dbReference type="AlphaFoldDB" id="A0A9D2AEB5"/>
<comment type="caution">
    <text evidence="1">The sequence shown here is derived from an EMBL/GenBank/DDBJ whole genome shotgun (WGS) entry which is preliminary data.</text>
</comment>
<dbReference type="Proteomes" id="UP000824193">
    <property type="component" value="Unassembled WGS sequence"/>
</dbReference>
<reference evidence="1" key="2">
    <citation type="submission" date="2021-04" db="EMBL/GenBank/DDBJ databases">
        <authorList>
            <person name="Gilroy R."/>
        </authorList>
    </citation>
    <scope>NUCLEOTIDE SEQUENCE</scope>
    <source>
        <strain evidence="1">2239</strain>
    </source>
</reference>
<evidence type="ECO:0000313" key="2">
    <source>
        <dbReference type="Proteomes" id="UP000824193"/>
    </source>
</evidence>
<protein>
    <submittedName>
        <fullName evidence="1">Uncharacterized protein</fullName>
    </submittedName>
</protein>
<evidence type="ECO:0000313" key="1">
    <source>
        <dbReference type="EMBL" id="HIX05727.1"/>
    </source>
</evidence>
<organism evidence="1 2">
    <name type="scientific">Candidatus Allofournierella pullicola</name>
    <dbReference type="NCBI Taxonomy" id="2838596"/>
    <lineage>
        <taxon>Bacteria</taxon>
        <taxon>Bacillati</taxon>
        <taxon>Bacillota</taxon>
        <taxon>Clostridia</taxon>
        <taxon>Eubacteriales</taxon>
        <taxon>Oscillospiraceae</taxon>
        <taxon>Allofournierella</taxon>
    </lineage>
</organism>
<proteinExistence type="predicted"/>
<reference evidence="1" key="1">
    <citation type="journal article" date="2021" name="PeerJ">
        <title>Extensive microbial diversity within the chicken gut microbiome revealed by metagenomics and culture.</title>
        <authorList>
            <person name="Gilroy R."/>
            <person name="Ravi A."/>
            <person name="Getino M."/>
            <person name="Pursley I."/>
            <person name="Horton D.L."/>
            <person name="Alikhan N.F."/>
            <person name="Baker D."/>
            <person name="Gharbi K."/>
            <person name="Hall N."/>
            <person name="Watson M."/>
            <person name="Adriaenssens E.M."/>
            <person name="Foster-Nyarko E."/>
            <person name="Jarju S."/>
            <person name="Secka A."/>
            <person name="Antonio M."/>
            <person name="Oren A."/>
            <person name="Chaudhuri R.R."/>
            <person name="La Ragione R."/>
            <person name="Hildebrand F."/>
            <person name="Pallen M.J."/>
        </authorList>
    </citation>
    <scope>NUCLEOTIDE SEQUENCE</scope>
    <source>
        <strain evidence="1">2239</strain>
    </source>
</reference>
<accession>A0A9D2AEB5</accession>